<dbReference type="Proteomes" id="UP000179129">
    <property type="component" value="Unassembled WGS sequence"/>
</dbReference>
<sequence length="678" mass="74210">MLKSIPTVFLLAALVAGCAGREPHGRGEPLRLHTPEDFGPINIGFSPSLALADWNNDGYNDLLAFSGGYGGGLFLYRRLPGTEEPRFEAPERIDGKYGLPALTGENLYWWSKSPLGPIWWLDVNRDGLEDLVSRTTEGVRIFPNQGKAGKPVFGPPEKAPADFGPAACLADLDGDGNLDRLEGEWQNPHYWPPFDPDSMAPGPSGMVYRGRYRGDHWLGQPGISRINFSKGSGWLKFSPARLLLDPLSLAATVGTLRCAAGDWDGDGDLDLALTDRVGGLYLYRNLSFGRPEPRKGPAWEEQEIRFLPFAGLRPVFGNLNAGEEENQLFLVTESGFIYWLQVDPQNKTSPFPFKSPIRLDCRQPQLSAGNFAVPAVADFNGDGRLDLVTGNEDGYLLFFKGDSSAEGLAFGSPRLLESAGRLICLTAGLSGSPQGPVEAAYGYTCPTAGDWDSDSNPDLVLSDIRGFYYLLRNPGDGTLAFPALEILTSCGDTLRTVWRVRPALWDVDQDGLTDLATLDRYGILSWFRRIDRGNELEPGRAFSDQNGQPLKLDGQLSDGHVHTGRIKLELADWDGDGDPDVIYGTSRMAEPYGPGDSGEGGFSHIDWLENTGGGKDWFFTRRGPLLKIGDKPYPLGWHTASPAALDFNHDGRLDLLVGVESGQVYLFERSFIEKGCMP</sequence>
<evidence type="ECO:0000313" key="2">
    <source>
        <dbReference type="EMBL" id="OGG05192.1"/>
    </source>
</evidence>
<dbReference type="PANTHER" id="PTHR44103:SF1">
    <property type="entry name" value="PROPROTEIN CONVERTASE P"/>
    <property type="match status" value="1"/>
</dbReference>
<dbReference type="Pfam" id="PF01839">
    <property type="entry name" value="FG-GAP"/>
    <property type="match status" value="1"/>
</dbReference>
<organism evidence="2 3">
    <name type="scientific">Candidatus Glassbacteria bacterium RIFCSPLOWO2_12_FULL_58_11</name>
    <dbReference type="NCBI Taxonomy" id="1817867"/>
    <lineage>
        <taxon>Bacteria</taxon>
        <taxon>Candidatus Glassiibacteriota</taxon>
    </lineage>
</organism>
<dbReference type="InterPro" id="IPR028994">
    <property type="entry name" value="Integrin_alpha_N"/>
</dbReference>
<keyword evidence="1" id="KW-0732">Signal</keyword>
<dbReference type="STRING" id="1817867.A3F83_03250"/>
<gene>
    <name evidence="2" type="ORF">A3F83_03250</name>
</gene>
<reference evidence="2 3" key="1">
    <citation type="journal article" date="2016" name="Nat. Commun.">
        <title>Thousands of microbial genomes shed light on interconnected biogeochemical processes in an aquifer system.</title>
        <authorList>
            <person name="Anantharaman K."/>
            <person name="Brown C.T."/>
            <person name="Hug L.A."/>
            <person name="Sharon I."/>
            <person name="Castelle C.J."/>
            <person name="Probst A.J."/>
            <person name="Thomas B.C."/>
            <person name="Singh A."/>
            <person name="Wilkins M.J."/>
            <person name="Karaoz U."/>
            <person name="Brodie E.L."/>
            <person name="Williams K.H."/>
            <person name="Hubbard S.S."/>
            <person name="Banfield J.F."/>
        </authorList>
    </citation>
    <scope>NUCLEOTIDE SEQUENCE [LARGE SCALE GENOMIC DNA]</scope>
</reference>
<accession>A0A1F5YZ64</accession>
<dbReference type="SUPFAM" id="SSF69318">
    <property type="entry name" value="Integrin alpha N-terminal domain"/>
    <property type="match status" value="2"/>
</dbReference>
<proteinExistence type="predicted"/>
<dbReference type="PANTHER" id="PTHR44103">
    <property type="entry name" value="PROPROTEIN CONVERTASE P"/>
    <property type="match status" value="1"/>
</dbReference>
<evidence type="ECO:0000256" key="1">
    <source>
        <dbReference type="ARBA" id="ARBA00022729"/>
    </source>
</evidence>
<dbReference type="AlphaFoldDB" id="A0A1F5YZ64"/>
<evidence type="ECO:0008006" key="4">
    <source>
        <dbReference type="Google" id="ProtNLM"/>
    </source>
</evidence>
<dbReference type="InterPro" id="IPR013517">
    <property type="entry name" value="FG-GAP"/>
</dbReference>
<evidence type="ECO:0000313" key="3">
    <source>
        <dbReference type="Proteomes" id="UP000179129"/>
    </source>
</evidence>
<protein>
    <recommendedName>
        <fullName evidence="4">VCBS repeat-containing protein</fullName>
    </recommendedName>
</protein>
<comment type="caution">
    <text evidence="2">The sequence shown here is derived from an EMBL/GenBank/DDBJ whole genome shotgun (WGS) entry which is preliminary data.</text>
</comment>
<dbReference type="EMBL" id="MFIX01000081">
    <property type="protein sequence ID" value="OGG05192.1"/>
    <property type="molecule type" value="Genomic_DNA"/>
</dbReference>
<dbReference type="Pfam" id="PF13517">
    <property type="entry name" value="FG-GAP_3"/>
    <property type="match status" value="3"/>
</dbReference>
<dbReference type="PROSITE" id="PS51257">
    <property type="entry name" value="PROKAR_LIPOPROTEIN"/>
    <property type="match status" value="1"/>
</dbReference>
<dbReference type="Gene3D" id="2.130.10.130">
    <property type="entry name" value="Integrin alpha, N-terminal"/>
    <property type="match status" value="3"/>
</dbReference>
<name>A0A1F5YZ64_9BACT</name>